<protein>
    <recommendedName>
        <fullName evidence="13">Secreted protein containing DUF1592</fullName>
    </recommendedName>
</protein>
<evidence type="ECO:0000259" key="5">
    <source>
        <dbReference type="Pfam" id="PF07624"/>
    </source>
</evidence>
<dbReference type="EMBL" id="JACHXU010000005">
    <property type="protein sequence ID" value="MBB3206030.1"/>
    <property type="molecule type" value="Genomic_DNA"/>
</dbReference>
<evidence type="ECO:0000259" key="10">
    <source>
        <dbReference type="Pfam" id="PF13442"/>
    </source>
</evidence>
<feature type="chain" id="PRO_5030930125" description="Secreted protein containing DUF1592" evidence="4">
    <location>
        <begin position="29"/>
        <end position="835"/>
    </location>
</feature>
<feature type="domain" description="DUF1588" evidence="7">
    <location>
        <begin position="625"/>
        <end position="721"/>
    </location>
</feature>
<evidence type="ECO:0000256" key="1">
    <source>
        <dbReference type="ARBA" id="ARBA00022617"/>
    </source>
</evidence>
<keyword evidence="4" id="KW-0732">Signal</keyword>
<dbReference type="InterPro" id="IPR013036">
    <property type="entry name" value="DUF1587"/>
</dbReference>
<dbReference type="Pfam" id="PF07637">
    <property type="entry name" value="PSD5"/>
    <property type="match status" value="1"/>
</dbReference>
<evidence type="ECO:0000259" key="8">
    <source>
        <dbReference type="Pfam" id="PF07631"/>
    </source>
</evidence>
<evidence type="ECO:0000256" key="3">
    <source>
        <dbReference type="ARBA" id="ARBA00023004"/>
    </source>
</evidence>
<feature type="domain" description="DUF1595" evidence="9">
    <location>
        <begin position="415"/>
        <end position="470"/>
    </location>
</feature>
<feature type="signal peptide" evidence="4">
    <location>
        <begin position="1"/>
        <end position="28"/>
    </location>
</feature>
<evidence type="ECO:0000256" key="4">
    <source>
        <dbReference type="SAM" id="SignalP"/>
    </source>
</evidence>
<dbReference type="InterPro" id="IPR013039">
    <property type="entry name" value="DUF1588"/>
</dbReference>
<accession>A0A7W5DX28</accession>
<dbReference type="InterPro" id="IPR036909">
    <property type="entry name" value="Cyt_c-like_dom_sf"/>
</dbReference>
<dbReference type="Pfam" id="PF07627">
    <property type="entry name" value="PSCyt3"/>
    <property type="match status" value="1"/>
</dbReference>
<dbReference type="InterPro" id="IPR011478">
    <property type="entry name" value="DUF1585"/>
</dbReference>
<dbReference type="Pfam" id="PF07624">
    <property type="entry name" value="PSD2"/>
    <property type="match status" value="1"/>
</dbReference>
<feature type="domain" description="DUF1585" evidence="5">
    <location>
        <begin position="759"/>
        <end position="832"/>
    </location>
</feature>
<dbReference type="Pfam" id="PF13442">
    <property type="entry name" value="Cytochrome_CBB3"/>
    <property type="match status" value="1"/>
</dbReference>
<evidence type="ECO:0000256" key="2">
    <source>
        <dbReference type="ARBA" id="ARBA00022723"/>
    </source>
</evidence>
<evidence type="ECO:0000259" key="9">
    <source>
        <dbReference type="Pfam" id="PF07637"/>
    </source>
</evidence>
<feature type="domain" description="DUF1587" evidence="6">
    <location>
        <begin position="120"/>
        <end position="186"/>
    </location>
</feature>
<dbReference type="GO" id="GO:0020037">
    <property type="term" value="F:heme binding"/>
    <property type="evidence" value="ECO:0007669"/>
    <property type="project" value="InterPro"/>
</dbReference>
<keyword evidence="3" id="KW-0408">Iron</keyword>
<evidence type="ECO:0000313" key="12">
    <source>
        <dbReference type="Proteomes" id="UP000536179"/>
    </source>
</evidence>
<keyword evidence="12" id="KW-1185">Reference proteome</keyword>
<dbReference type="InterPro" id="IPR009056">
    <property type="entry name" value="Cyt_c-like_dom"/>
</dbReference>
<evidence type="ECO:0000259" key="6">
    <source>
        <dbReference type="Pfam" id="PF07626"/>
    </source>
</evidence>
<organism evidence="11 12">
    <name type="scientific">Aporhodopirellula rubra</name>
    <dbReference type="NCBI Taxonomy" id="980271"/>
    <lineage>
        <taxon>Bacteria</taxon>
        <taxon>Pseudomonadati</taxon>
        <taxon>Planctomycetota</taxon>
        <taxon>Planctomycetia</taxon>
        <taxon>Pirellulales</taxon>
        <taxon>Pirellulaceae</taxon>
        <taxon>Aporhodopirellula</taxon>
    </lineage>
</organism>
<feature type="domain" description="DUF1592" evidence="8">
    <location>
        <begin position="483"/>
        <end position="606"/>
    </location>
</feature>
<keyword evidence="1" id="KW-0349">Heme</keyword>
<dbReference type="Pfam" id="PF07626">
    <property type="entry name" value="PSD3"/>
    <property type="match status" value="1"/>
</dbReference>
<dbReference type="Pfam" id="PF07631">
    <property type="entry name" value="PSD4"/>
    <property type="match status" value="1"/>
</dbReference>
<comment type="caution">
    <text evidence="11">The sequence shown here is derived from an EMBL/GenBank/DDBJ whole genome shotgun (WGS) entry which is preliminary data.</text>
</comment>
<reference evidence="11 12" key="1">
    <citation type="submission" date="2020-08" db="EMBL/GenBank/DDBJ databases">
        <title>Genomic Encyclopedia of Type Strains, Phase III (KMG-III): the genomes of soil and plant-associated and newly described type strains.</title>
        <authorList>
            <person name="Whitman W."/>
        </authorList>
    </citation>
    <scope>NUCLEOTIDE SEQUENCE [LARGE SCALE GENOMIC DNA]</scope>
    <source>
        <strain evidence="11 12">CECT 8075</strain>
    </source>
</reference>
<dbReference type="InterPro" id="IPR013043">
    <property type="entry name" value="DUF1595"/>
</dbReference>
<dbReference type="Proteomes" id="UP000536179">
    <property type="component" value="Unassembled WGS sequence"/>
</dbReference>
<dbReference type="RefSeq" id="WP_246419314.1">
    <property type="nucleotide sequence ID" value="NZ_JACHXU010000005.1"/>
</dbReference>
<dbReference type="AlphaFoldDB" id="A0A7W5DX28"/>
<proteinExistence type="predicted"/>
<dbReference type="GO" id="GO:0009055">
    <property type="term" value="F:electron transfer activity"/>
    <property type="evidence" value="ECO:0007669"/>
    <property type="project" value="InterPro"/>
</dbReference>
<evidence type="ECO:0000259" key="7">
    <source>
        <dbReference type="Pfam" id="PF07627"/>
    </source>
</evidence>
<keyword evidence="2" id="KW-0479">Metal-binding</keyword>
<evidence type="ECO:0008006" key="13">
    <source>
        <dbReference type="Google" id="ProtNLM"/>
    </source>
</evidence>
<dbReference type="InterPro" id="IPR013042">
    <property type="entry name" value="DUF1592"/>
</dbReference>
<evidence type="ECO:0000313" key="11">
    <source>
        <dbReference type="EMBL" id="MBB3206030.1"/>
    </source>
</evidence>
<dbReference type="SUPFAM" id="SSF46626">
    <property type="entry name" value="Cytochrome c"/>
    <property type="match status" value="1"/>
</dbReference>
<dbReference type="GO" id="GO:0046872">
    <property type="term" value="F:metal ion binding"/>
    <property type="evidence" value="ECO:0007669"/>
    <property type="project" value="UniProtKB-KW"/>
</dbReference>
<feature type="domain" description="Cytochrome c" evidence="10">
    <location>
        <begin position="32"/>
        <end position="100"/>
    </location>
</feature>
<sequence>MRSLHRLFGIAVLLVASTSVLLCPASHAVEHAILQRHCSKCHTGDEPEGGFHLDMLGGGVTRDSREYWQSSMEYVSLGDMPPSEDSKVTETERQQIAEYIRDVVLARDADVAADYQIPTRRLNNREFANSISDALGIEDPGTHFPLGNLLGDTLHDGFDTNGDVLGISEYHLEQYVDTVREIVDAIVLTGERTPSQRYEVPSALLQMSSLNQRTTRRQSAGRNSDSLEFRDMRLQMSFENFKEVPTTGYYRIKIRATGVDRGYYDSEQTGVYDGDPIRLSIHFGDRVRTYELPDNEVKEIELTEWLAKGTRIELSYPTDGLRKRGNGNFKFQQSIAHDHIKENDPELYEKVVSKIRPKKAGGRNLRVNHWSYWVDYWRGPRPRVFSADVEGPIYKSWPPERQVALVGESPNAHNAEEILKPIAERAWRREVRDGELDPLVRLVSMRQKELGDLEAIKEGIVAIFVSPSFLLINPEGASHPDRFATKLSFFLQSTLPSDALRDFVRAGKLDDYPSVRNAIVEYFTSNRGDEFLDEFPQGWLQLDRINFMAPDPDHFAHYHRKGVSDDMIAEAKRFFRHAIETNMPLPEMLTANFSFINADLAEVYGVDDVPEDSILRRYEFTDQRRGGMLGMGAFLTLTADSLGTSPIHRAVYVLENFMGIKPSPPPGDVEIQEPDVRQAKTIKEILAAHIAEETCASCHRSIDPYGYAFENFDPMGAWRDAYVQVSVSEPVSEAKVPKRKKSVEKQFELPIDASATFRNGNSYDDIVGFRGLMRDEANQKQFVRCFVKKLLVYANGVEPEDTAAVEEIVLKSAENDYRIVDTIAVVVDSPLFREP</sequence>
<name>A0A7W5DX28_9BACT</name>
<gene>
    <name evidence="11" type="ORF">FHS27_001838</name>
</gene>